<dbReference type="PRINTS" id="PR00463">
    <property type="entry name" value="EP450I"/>
</dbReference>
<evidence type="ECO:0000313" key="10">
    <source>
        <dbReference type="Proteomes" id="UP000265703"/>
    </source>
</evidence>
<protein>
    <submittedName>
        <fullName evidence="9">Cytochrome P450</fullName>
    </submittedName>
</protein>
<gene>
    <name evidence="9" type="ORF">C1645_784273</name>
</gene>
<keyword evidence="5 7" id="KW-0503">Monooxygenase</keyword>
<dbReference type="AlphaFoldDB" id="A0A397SI91"/>
<keyword evidence="4 6" id="KW-0408">Iron</keyword>
<dbReference type="GO" id="GO:0020037">
    <property type="term" value="F:heme binding"/>
    <property type="evidence" value="ECO:0007669"/>
    <property type="project" value="InterPro"/>
</dbReference>
<keyword evidence="8" id="KW-0812">Transmembrane</keyword>
<dbReference type="OrthoDB" id="2789670at2759"/>
<keyword evidence="2 6" id="KW-0479">Metal-binding</keyword>
<dbReference type="PRINTS" id="PR00385">
    <property type="entry name" value="P450"/>
</dbReference>
<dbReference type="Gene3D" id="1.10.630.10">
    <property type="entry name" value="Cytochrome P450"/>
    <property type="match status" value="1"/>
</dbReference>
<dbReference type="Pfam" id="PF00067">
    <property type="entry name" value="p450"/>
    <property type="match status" value="1"/>
</dbReference>
<dbReference type="SUPFAM" id="SSF48264">
    <property type="entry name" value="Cytochrome P450"/>
    <property type="match status" value="1"/>
</dbReference>
<dbReference type="EMBL" id="QKYT01000498">
    <property type="protein sequence ID" value="RIA84366.1"/>
    <property type="molecule type" value="Genomic_DNA"/>
</dbReference>
<keyword evidence="6 7" id="KW-0349">Heme</keyword>
<evidence type="ECO:0000256" key="8">
    <source>
        <dbReference type="SAM" id="Phobius"/>
    </source>
</evidence>
<comment type="similarity">
    <text evidence="7">Belongs to the cytochrome P450 family.</text>
</comment>
<proteinExistence type="inferred from homology"/>
<organism evidence="9 10">
    <name type="scientific">Glomus cerebriforme</name>
    <dbReference type="NCBI Taxonomy" id="658196"/>
    <lineage>
        <taxon>Eukaryota</taxon>
        <taxon>Fungi</taxon>
        <taxon>Fungi incertae sedis</taxon>
        <taxon>Mucoromycota</taxon>
        <taxon>Glomeromycotina</taxon>
        <taxon>Glomeromycetes</taxon>
        <taxon>Glomerales</taxon>
        <taxon>Glomeraceae</taxon>
        <taxon>Glomus</taxon>
    </lineage>
</organism>
<dbReference type="InterPro" id="IPR001128">
    <property type="entry name" value="Cyt_P450"/>
</dbReference>
<evidence type="ECO:0000256" key="5">
    <source>
        <dbReference type="ARBA" id="ARBA00023033"/>
    </source>
</evidence>
<dbReference type="PANTHER" id="PTHR24303:SF31">
    <property type="entry name" value="CYTOCHROME P450 307A1-RELATED"/>
    <property type="match status" value="1"/>
</dbReference>
<dbReference type="PROSITE" id="PS00086">
    <property type="entry name" value="CYTOCHROME_P450"/>
    <property type="match status" value="1"/>
</dbReference>
<dbReference type="STRING" id="658196.A0A397SI91"/>
<keyword evidence="3 7" id="KW-0560">Oxidoreductase</keyword>
<dbReference type="GO" id="GO:0004497">
    <property type="term" value="F:monooxygenase activity"/>
    <property type="evidence" value="ECO:0007669"/>
    <property type="project" value="UniProtKB-KW"/>
</dbReference>
<feature type="binding site" description="axial binding residue" evidence="6">
    <location>
        <position position="470"/>
    </location>
    <ligand>
        <name>heme</name>
        <dbReference type="ChEBI" id="CHEBI:30413"/>
    </ligand>
    <ligandPart>
        <name>Fe</name>
        <dbReference type="ChEBI" id="CHEBI:18248"/>
    </ligandPart>
</feature>
<evidence type="ECO:0000256" key="4">
    <source>
        <dbReference type="ARBA" id="ARBA00023004"/>
    </source>
</evidence>
<comment type="caution">
    <text evidence="9">The sequence shown here is derived from an EMBL/GenBank/DDBJ whole genome shotgun (WGS) entry which is preliminary data.</text>
</comment>
<dbReference type="InterPro" id="IPR036396">
    <property type="entry name" value="Cyt_P450_sf"/>
</dbReference>
<keyword evidence="10" id="KW-1185">Reference proteome</keyword>
<evidence type="ECO:0000256" key="1">
    <source>
        <dbReference type="ARBA" id="ARBA00001971"/>
    </source>
</evidence>
<keyword evidence="8" id="KW-0472">Membrane</keyword>
<evidence type="ECO:0000256" key="2">
    <source>
        <dbReference type="ARBA" id="ARBA00022723"/>
    </source>
</evidence>
<keyword evidence="8" id="KW-1133">Transmembrane helix</keyword>
<evidence type="ECO:0000313" key="9">
    <source>
        <dbReference type="EMBL" id="RIA84366.1"/>
    </source>
</evidence>
<dbReference type="GO" id="GO:0016705">
    <property type="term" value="F:oxidoreductase activity, acting on paired donors, with incorporation or reduction of molecular oxygen"/>
    <property type="evidence" value="ECO:0007669"/>
    <property type="project" value="InterPro"/>
</dbReference>
<dbReference type="Proteomes" id="UP000265703">
    <property type="component" value="Unassembled WGS sequence"/>
</dbReference>
<dbReference type="InterPro" id="IPR002401">
    <property type="entry name" value="Cyt_P450_E_grp-I"/>
</dbReference>
<evidence type="ECO:0000256" key="6">
    <source>
        <dbReference type="PIRSR" id="PIRSR602401-1"/>
    </source>
</evidence>
<accession>A0A397SI91</accession>
<dbReference type="PANTHER" id="PTHR24303">
    <property type="entry name" value="HEME-BINDING MONOOXYGENASE FAMILY"/>
    <property type="match status" value="1"/>
</dbReference>
<dbReference type="InterPro" id="IPR017972">
    <property type="entry name" value="Cyt_P450_CS"/>
</dbReference>
<sequence length="524" mass="60981">MGILSSLNFGIIEIFFSLSAIYISYYYYKYFTRPNPLPGPFPLPFIGNLYLFNINDFSKFLKEGHEKYGELFEIYFAGDRQICVGNLNVIDKLFNPSSKTNFKFRSLYKPGLDEFGVSGYGVVFNHDYNSWQFNRQFFTQVMLTPSFSQLSLSQSQDFLKVIINYLNDISDKNITFDLRKWMFSFMTDTLLDLFTGKRGISTNIYYSELINKKTIDDEYVELLMKYVDGYTFHLFFGTFAKYIPIFKGIAKNHINNRDKFWNYINNIIIEQKKIIENSPKDQLRDDMITLLLTANTDLDINVSKSRVKDLDPKYQRPLNDKELLINLSEAIGAGVDTIANLFTFLLYYIIKNPEVITKIRAEVIDILGKDLRPIKVEDIDKFKYIEAVIKESSRLSSLTPLIDRYNHVSDEIAGYNWPANTHFIINASGTHSDSKFWENPEKFDPERFIKSSSINNPKAFILFGGGIRICPGRKLAMILLKVLTALLVYKFDFELVKDDPIKIKFAIFNQPDEVNIRIKKREIF</sequence>
<name>A0A397SI91_9GLOM</name>
<evidence type="ECO:0000256" key="3">
    <source>
        <dbReference type="ARBA" id="ARBA00023002"/>
    </source>
</evidence>
<dbReference type="GO" id="GO:0005506">
    <property type="term" value="F:iron ion binding"/>
    <property type="evidence" value="ECO:0007669"/>
    <property type="project" value="InterPro"/>
</dbReference>
<reference evidence="9 10" key="1">
    <citation type="submission" date="2018-06" db="EMBL/GenBank/DDBJ databases">
        <title>Comparative genomics reveals the genomic features of Rhizophagus irregularis, R. cerebriforme, R. diaphanum and Gigaspora rosea, and their symbiotic lifestyle signature.</title>
        <authorList>
            <person name="Morin E."/>
            <person name="San Clemente H."/>
            <person name="Chen E.C.H."/>
            <person name="De La Providencia I."/>
            <person name="Hainaut M."/>
            <person name="Kuo A."/>
            <person name="Kohler A."/>
            <person name="Murat C."/>
            <person name="Tang N."/>
            <person name="Roy S."/>
            <person name="Loubradou J."/>
            <person name="Henrissat B."/>
            <person name="Grigoriev I.V."/>
            <person name="Corradi N."/>
            <person name="Roux C."/>
            <person name="Martin F.M."/>
        </authorList>
    </citation>
    <scope>NUCLEOTIDE SEQUENCE [LARGE SCALE GENOMIC DNA]</scope>
    <source>
        <strain evidence="9 10">DAOM 227022</strain>
    </source>
</reference>
<comment type="cofactor">
    <cofactor evidence="1 6">
        <name>heme</name>
        <dbReference type="ChEBI" id="CHEBI:30413"/>
    </cofactor>
</comment>
<feature type="transmembrane region" description="Helical" evidence="8">
    <location>
        <begin position="6"/>
        <end position="28"/>
    </location>
</feature>
<evidence type="ECO:0000256" key="7">
    <source>
        <dbReference type="RuleBase" id="RU000461"/>
    </source>
</evidence>